<evidence type="ECO:0000313" key="1">
    <source>
        <dbReference type="EMBL" id="VDN61098.1"/>
    </source>
</evidence>
<gene>
    <name evidence="1" type="ORF">POT9AD_0102</name>
</gene>
<proteinExistence type="predicted"/>
<protein>
    <submittedName>
        <fullName evidence="1">Uncharacterized protein</fullName>
    </submittedName>
</protein>
<name>A0A653AXL3_ECTOL</name>
<dbReference type="EMBL" id="LR130779">
    <property type="protein sequence ID" value="VDN61098.1"/>
    <property type="molecule type" value="Genomic_DNA"/>
</dbReference>
<reference evidence="1" key="1">
    <citation type="submission" date="2018-11" db="EMBL/GenBank/DDBJ databases">
        <authorList>
            <consortium name="Genoscope - CEA"/>
            <person name="William W."/>
        </authorList>
    </citation>
    <scope>NUCLEOTIDE SEQUENCE [LARGE SCALE GENOMIC DNA]</scope>
    <source>
        <strain evidence="1">T9AD</strain>
    </source>
</reference>
<accession>A0A653AXL3</accession>
<dbReference type="AlphaFoldDB" id="A0A653AXL3"/>
<organism evidence="1">
    <name type="scientific">Ectopseudomonas oleovorans</name>
    <name type="common">Pseudomonas oleovorans</name>
    <dbReference type="NCBI Taxonomy" id="301"/>
    <lineage>
        <taxon>Bacteria</taxon>
        <taxon>Pseudomonadati</taxon>
        <taxon>Pseudomonadota</taxon>
        <taxon>Gammaproteobacteria</taxon>
        <taxon>Pseudomonadales</taxon>
        <taxon>Pseudomonadaceae</taxon>
        <taxon>Ectopseudomonas</taxon>
    </lineage>
</organism>
<sequence>MRELSLQEMTLVGGGNDNVGQAAAADVVSALEQLQAAEQRQLARRSRETVIWQRPCALFRNAKRTTIIVLAQ</sequence>